<feature type="domain" description="Ig-like" evidence="5">
    <location>
        <begin position="34"/>
        <end position="116"/>
    </location>
</feature>
<evidence type="ECO:0000259" key="5">
    <source>
        <dbReference type="PROSITE" id="PS50835"/>
    </source>
</evidence>
<evidence type="ECO:0000256" key="2">
    <source>
        <dbReference type="ARBA" id="ARBA00023180"/>
    </source>
</evidence>
<protein>
    <submittedName>
        <fullName evidence="6">Signal-regulatory protein beta-1-like isoform X1</fullName>
    </submittedName>
</protein>
<feature type="compositionally biased region" description="Basic and acidic residues" evidence="3">
    <location>
        <begin position="247"/>
        <end position="259"/>
    </location>
</feature>
<dbReference type="Pfam" id="PF07686">
    <property type="entry name" value="V-set"/>
    <property type="match status" value="1"/>
</dbReference>
<dbReference type="InterPro" id="IPR007110">
    <property type="entry name" value="Ig-like_dom"/>
</dbReference>
<keyword evidence="4" id="KW-0732">Signal</keyword>
<dbReference type="Pfam" id="PF07654">
    <property type="entry name" value="C1-set"/>
    <property type="match status" value="1"/>
</dbReference>
<gene>
    <name evidence="6" type="ORF">AOXY_G32321</name>
</gene>
<dbReference type="SMART" id="SM00409">
    <property type="entry name" value="IG"/>
    <property type="match status" value="1"/>
</dbReference>
<accession>A0AAD8CHF4</accession>
<dbReference type="InterPro" id="IPR051755">
    <property type="entry name" value="Ig-like_CS_Receptor"/>
</dbReference>
<dbReference type="EMBL" id="JAGXEW010000051">
    <property type="protein sequence ID" value="KAK1151484.1"/>
    <property type="molecule type" value="Genomic_DNA"/>
</dbReference>
<evidence type="ECO:0000256" key="4">
    <source>
        <dbReference type="SAM" id="SignalP"/>
    </source>
</evidence>
<feature type="compositionally biased region" description="Basic residues" evidence="3">
    <location>
        <begin position="270"/>
        <end position="286"/>
    </location>
</feature>
<comment type="caution">
    <text evidence="6">The sequence shown here is derived from an EMBL/GenBank/DDBJ whole genome shotgun (WGS) entry which is preliminary data.</text>
</comment>
<dbReference type="InterPro" id="IPR003599">
    <property type="entry name" value="Ig_sub"/>
</dbReference>
<evidence type="ECO:0000256" key="1">
    <source>
        <dbReference type="ARBA" id="ARBA00023157"/>
    </source>
</evidence>
<reference evidence="6" key="1">
    <citation type="submission" date="2022-02" db="EMBL/GenBank/DDBJ databases">
        <title>Atlantic sturgeon de novo genome assembly.</title>
        <authorList>
            <person name="Stock M."/>
            <person name="Klopp C."/>
            <person name="Guiguen Y."/>
            <person name="Cabau C."/>
            <person name="Parinello H."/>
            <person name="Santidrian Yebra-Pimentel E."/>
            <person name="Kuhl H."/>
            <person name="Dirks R.P."/>
            <person name="Guessner J."/>
            <person name="Wuertz S."/>
            <person name="Du K."/>
            <person name="Schartl M."/>
        </authorList>
    </citation>
    <scope>NUCLEOTIDE SEQUENCE</scope>
    <source>
        <strain evidence="6">STURGEONOMICS-FGT-2020</strain>
        <tissue evidence="6">Whole blood</tissue>
    </source>
</reference>
<dbReference type="SMART" id="SM00407">
    <property type="entry name" value="IGc1"/>
    <property type="match status" value="1"/>
</dbReference>
<feature type="chain" id="PRO_5042198515" evidence="4">
    <location>
        <begin position="20"/>
        <end position="286"/>
    </location>
</feature>
<feature type="signal peptide" evidence="4">
    <location>
        <begin position="1"/>
        <end position="19"/>
    </location>
</feature>
<dbReference type="SUPFAM" id="SSF48726">
    <property type="entry name" value="Immunoglobulin"/>
    <property type="match status" value="2"/>
</dbReference>
<proteinExistence type="predicted"/>
<keyword evidence="7" id="KW-1185">Reference proteome</keyword>
<feature type="domain" description="Ig-like" evidence="5">
    <location>
        <begin position="138"/>
        <end position="233"/>
    </location>
</feature>
<evidence type="ECO:0000256" key="3">
    <source>
        <dbReference type="SAM" id="MobiDB-lite"/>
    </source>
</evidence>
<dbReference type="InterPro" id="IPR013783">
    <property type="entry name" value="Ig-like_fold"/>
</dbReference>
<dbReference type="InterPro" id="IPR003597">
    <property type="entry name" value="Ig_C1-set"/>
</dbReference>
<name>A0AAD8CHF4_ACIOX</name>
<evidence type="ECO:0000313" key="6">
    <source>
        <dbReference type="EMBL" id="KAK1151484.1"/>
    </source>
</evidence>
<dbReference type="AlphaFoldDB" id="A0AAD8CHF4"/>
<organism evidence="6 7">
    <name type="scientific">Acipenser oxyrinchus oxyrinchus</name>
    <dbReference type="NCBI Taxonomy" id="40147"/>
    <lineage>
        <taxon>Eukaryota</taxon>
        <taxon>Metazoa</taxon>
        <taxon>Chordata</taxon>
        <taxon>Craniata</taxon>
        <taxon>Vertebrata</taxon>
        <taxon>Euteleostomi</taxon>
        <taxon>Actinopterygii</taxon>
        <taxon>Chondrostei</taxon>
        <taxon>Acipenseriformes</taxon>
        <taxon>Acipenseridae</taxon>
        <taxon>Acipenser</taxon>
    </lineage>
</organism>
<dbReference type="InterPro" id="IPR013106">
    <property type="entry name" value="Ig_V-set"/>
</dbReference>
<evidence type="ECO:0000313" key="7">
    <source>
        <dbReference type="Proteomes" id="UP001230051"/>
    </source>
</evidence>
<feature type="region of interest" description="Disordered" evidence="3">
    <location>
        <begin position="232"/>
        <end position="286"/>
    </location>
</feature>
<dbReference type="Proteomes" id="UP001230051">
    <property type="component" value="Unassembled WGS sequence"/>
</dbReference>
<dbReference type="CDD" id="cd00098">
    <property type="entry name" value="IgC1"/>
    <property type="match status" value="1"/>
</dbReference>
<dbReference type="PANTHER" id="PTHR19971">
    <property type="entry name" value="SIGNAL-REGULATORY PROTEIN BETA"/>
    <property type="match status" value="1"/>
</dbReference>
<dbReference type="Gene3D" id="2.60.40.10">
    <property type="entry name" value="Immunoglobulins"/>
    <property type="match status" value="2"/>
</dbReference>
<dbReference type="InterPro" id="IPR036179">
    <property type="entry name" value="Ig-like_dom_sf"/>
</dbReference>
<keyword evidence="2" id="KW-0325">Glycoprotein</keyword>
<keyword evidence="1" id="KW-1015">Disulfide bond</keyword>
<sequence length="286" mass="31146">MLHIFITVTLCLKVYRGEGGLLHQTPAQQFAAAGDLVETFCSSSVCVVDTDLLRWFMKKDNEVIALNTSCKAGPGCRVTTRRASNGDCGLTIRDVQPVDSGVYYCAEYSSNALEFSNGSLLTVRDNSTQNTTVTVMGPSVSGSALDSKGTLTFVCLVRGLSSPALRVQWFFSGHLAEGGAPSSWIEGQKGGDGESYSATSWLAIPAETWRSGAVCACAAQLNSNTVIRSRDISYPEYTRPQSTQTSRPEDCEQRAKEDPVTYARLEFTHQKKTAKTPGRHNKRYSR</sequence>
<dbReference type="PROSITE" id="PS50835">
    <property type="entry name" value="IG_LIKE"/>
    <property type="match status" value="2"/>
</dbReference>